<evidence type="ECO:0000256" key="1">
    <source>
        <dbReference type="ARBA" id="ARBA00004123"/>
    </source>
</evidence>
<dbReference type="GO" id="GO:0003677">
    <property type="term" value="F:DNA binding"/>
    <property type="evidence" value="ECO:0007669"/>
    <property type="project" value="UniProtKB-KW"/>
</dbReference>
<evidence type="ECO:0000313" key="9">
    <source>
        <dbReference type="Proteomes" id="UP000623129"/>
    </source>
</evidence>
<name>A0A833VMI1_9POAL</name>
<sequence length="69" mass="7869">MLGETSCPPPNRRSCKRPQDLPDGWTVQERVRLSGKSAGKTDKFFIEPGTRKKFRSMPEVRRHLGMADP</sequence>
<dbReference type="PANTHER" id="PTHR12396">
    <property type="entry name" value="METHYL-CPG BINDING PROTEIN, MBD"/>
    <property type="match status" value="1"/>
</dbReference>
<keyword evidence="3" id="KW-0238">DNA-binding</keyword>
<evidence type="ECO:0000256" key="5">
    <source>
        <dbReference type="ARBA" id="ARBA00023242"/>
    </source>
</evidence>
<dbReference type="SUPFAM" id="SSF54171">
    <property type="entry name" value="DNA-binding domain"/>
    <property type="match status" value="1"/>
</dbReference>
<reference evidence="8" key="1">
    <citation type="submission" date="2020-01" db="EMBL/GenBank/DDBJ databases">
        <title>Genome sequence of Kobresia littledalei, the first chromosome-level genome in the family Cyperaceae.</title>
        <authorList>
            <person name="Qu G."/>
        </authorList>
    </citation>
    <scope>NUCLEOTIDE SEQUENCE</scope>
    <source>
        <strain evidence="8">C.B.Clarke</strain>
        <tissue evidence="8">Leaf</tissue>
    </source>
</reference>
<dbReference type="Proteomes" id="UP000623129">
    <property type="component" value="Unassembled WGS sequence"/>
</dbReference>
<keyword evidence="9" id="KW-1185">Reference proteome</keyword>
<dbReference type="InterPro" id="IPR001739">
    <property type="entry name" value="Methyl_CpG_DNA-bd"/>
</dbReference>
<accession>A0A833VMI1</accession>
<dbReference type="GO" id="GO:0005634">
    <property type="term" value="C:nucleus"/>
    <property type="evidence" value="ECO:0007669"/>
    <property type="project" value="UniProtKB-SubCell"/>
</dbReference>
<evidence type="ECO:0000259" key="7">
    <source>
        <dbReference type="PROSITE" id="PS50982"/>
    </source>
</evidence>
<dbReference type="Pfam" id="PF01429">
    <property type="entry name" value="MBD"/>
    <property type="match status" value="1"/>
</dbReference>
<dbReference type="PANTHER" id="PTHR12396:SF38">
    <property type="entry name" value="METHYL-CPG-BINDING DOMAIN-CONTAINING PROTEIN 7"/>
    <property type="match status" value="1"/>
</dbReference>
<feature type="domain" description="MBD" evidence="7">
    <location>
        <begin position="11"/>
        <end position="69"/>
    </location>
</feature>
<comment type="subcellular location">
    <subcellularLocation>
        <location evidence="1">Nucleus</location>
    </subcellularLocation>
</comment>
<evidence type="ECO:0000256" key="3">
    <source>
        <dbReference type="ARBA" id="ARBA00023125"/>
    </source>
</evidence>
<gene>
    <name evidence="8" type="ORF">FCM35_KLT02457</name>
</gene>
<dbReference type="Gene3D" id="3.30.890.10">
    <property type="entry name" value="Methyl-cpg-binding Protein 2, Chain A"/>
    <property type="match status" value="1"/>
</dbReference>
<dbReference type="EMBL" id="SWLB01000011">
    <property type="protein sequence ID" value="KAF3332880.1"/>
    <property type="molecule type" value="Genomic_DNA"/>
</dbReference>
<proteinExistence type="predicted"/>
<comment type="caution">
    <text evidence="8">The sequence shown here is derived from an EMBL/GenBank/DDBJ whole genome shotgun (WGS) entry which is preliminary data.</text>
</comment>
<evidence type="ECO:0000256" key="6">
    <source>
        <dbReference type="SAM" id="MobiDB-lite"/>
    </source>
</evidence>
<organism evidence="8 9">
    <name type="scientific">Carex littledalei</name>
    <dbReference type="NCBI Taxonomy" id="544730"/>
    <lineage>
        <taxon>Eukaryota</taxon>
        <taxon>Viridiplantae</taxon>
        <taxon>Streptophyta</taxon>
        <taxon>Embryophyta</taxon>
        <taxon>Tracheophyta</taxon>
        <taxon>Spermatophyta</taxon>
        <taxon>Magnoliopsida</taxon>
        <taxon>Liliopsida</taxon>
        <taxon>Poales</taxon>
        <taxon>Cyperaceae</taxon>
        <taxon>Cyperoideae</taxon>
        <taxon>Cariceae</taxon>
        <taxon>Carex</taxon>
        <taxon>Carex subgen. Euthyceras</taxon>
    </lineage>
</organism>
<dbReference type="AlphaFoldDB" id="A0A833VMI1"/>
<dbReference type="OrthoDB" id="10072024at2759"/>
<evidence type="ECO:0000256" key="2">
    <source>
        <dbReference type="ARBA" id="ARBA00023015"/>
    </source>
</evidence>
<keyword evidence="2" id="KW-0805">Transcription regulation</keyword>
<protein>
    <submittedName>
        <fullName evidence="8">Methyl-CpG-binding domain-containing protein 6</fullName>
    </submittedName>
</protein>
<evidence type="ECO:0000313" key="8">
    <source>
        <dbReference type="EMBL" id="KAF3332880.1"/>
    </source>
</evidence>
<dbReference type="PROSITE" id="PS50982">
    <property type="entry name" value="MBD"/>
    <property type="match status" value="1"/>
</dbReference>
<keyword evidence="5" id="KW-0539">Nucleus</keyword>
<feature type="region of interest" description="Disordered" evidence="6">
    <location>
        <begin position="1"/>
        <end position="23"/>
    </location>
</feature>
<evidence type="ECO:0000256" key="4">
    <source>
        <dbReference type="ARBA" id="ARBA00023163"/>
    </source>
</evidence>
<keyword evidence="4" id="KW-0804">Transcription</keyword>
<dbReference type="InterPro" id="IPR016177">
    <property type="entry name" value="DNA-bd_dom_sf"/>
</dbReference>